<evidence type="ECO:0000256" key="4">
    <source>
        <dbReference type="ARBA" id="ARBA00022544"/>
    </source>
</evidence>
<evidence type="ECO:0000256" key="2">
    <source>
        <dbReference type="ARBA" id="ARBA00007998"/>
    </source>
</evidence>
<keyword evidence="10" id="KW-1185">Reference proteome</keyword>
<comment type="similarity">
    <text evidence="2">Belongs to the amino acid-polyamine-organocation (APC) superfamily. Spore germination protein (SGP) (TC 2.A.3.9) family.</text>
</comment>
<dbReference type="Pfam" id="PF03845">
    <property type="entry name" value="Spore_permease"/>
    <property type="match status" value="1"/>
</dbReference>
<accession>A0ABU6P3Z0</accession>
<feature type="transmembrane region" description="Helical" evidence="8">
    <location>
        <begin position="184"/>
        <end position="207"/>
    </location>
</feature>
<evidence type="ECO:0000256" key="6">
    <source>
        <dbReference type="ARBA" id="ARBA00022989"/>
    </source>
</evidence>
<keyword evidence="3" id="KW-0813">Transport</keyword>
<dbReference type="NCBIfam" id="TIGR00912">
    <property type="entry name" value="2A0309"/>
    <property type="match status" value="1"/>
</dbReference>
<evidence type="ECO:0000256" key="1">
    <source>
        <dbReference type="ARBA" id="ARBA00004141"/>
    </source>
</evidence>
<keyword evidence="5 8" id="KW-0812">Transmembrane</keyword>
<feature type="transmembrane region" description="Helical" evidence="8">
    <location>
        <begin position="12"/>
        <end position="33"/>
    </location>
</feature>
<feature type="transmembrane region" description="Helical" evidence="8">
    <location>
        <begin position="107"/>
        <end position="133"/>
    </location>
</feature>
<comment type="subcellular location">
    <subcellularLocation>
        <location evidence="1">Membrane</location>
        <topology evidence="1">Multi-pass membrane protein</topology>
    </subcellularLocation>
</comment>
<name>A0ABU6P3Z0_9BACI</name>
<feature type="transmembrane region" description="Helical" evidence="8">
    <location>
        <begin position="340"/>
        <end position="360"/>
    </location>
</feature>
<evidence type="ECO:0000256" key="8">
    <source>
        <dbReference type="SAM" id="Phobius"/>
    </source>
</evidence>
<dbReference type="EMBL" id="JARTFS010000023">
    <property type="protein sequence ID" value="MED4404063.1"/>
    <property type="molecule type" value="Genomic_DNA"/>
</dbReference>
<proteinExistence type="inferred from homology"/>
<feature type="transmembrane region" description="Helical" evidence="8">
    <location>
        <begin position="145"/>
        <end position="164"/>
    </location>
</feature>
<feature type="transmembrane region" description="Helical" evidence="8">
    <location>
        <begin position="219"/>
        <end position="240"/>
    </location>
</feature>
<sequence length="370" mass="42063">MQSNKKEMITLWQFFVLITLFNMGGSVIIGQAYEAGQDAWIAVIVSGVIGTVIMLLYYYLIKYSNEKNYYLLMKKAVGKWAAKFLIFLYILYFFYSSGVVIRDLGELMVSSIFVNTPLEVFCVTLTLTIAYMLKLGIEILSRTTEIFFPYFAIFIIFVGLGVLFSGNMEFENLLPIMPEGIQPIIKSVFPSMITFPYGELIVFTMLFQHSGRKKQLAKVVAFGVFISFLLLCYSTLIQIMTLGSDMRIRSNFPLLNVAREISLLNFIERVDLLIVFVMMLGVIVKAGILFYGGLLGIQHIADISYRKFVLPMSMIVAFISVFVADTYVEHIEEGLKVIPLLLNVPFQFIIPFCLFLLLMIKKIKKKVGAN</sequence>
<evidence type="ECO:0000256" key="5">
    <source>
        <dbReference type="ARBA" id="ARBA00022692"/>
    </source>
</evidence>
<feature type="transmembrane region" description="Helical" evidence="8">
    <location>
        <begin position="80"/>
        <end position="101"/>
    </location>
</feature>
<keyword evidence="7 8" id="KW-0472">Membrane</keyword>
<comment type="caution">
    <text evidence="9">The sequence shown here is derived from an EMBL/GenBank/DDBJ whole genome shotgun (WGS) entry which is preliminary data.</text>
</comment>
<keyword evidence="4" id="KW-0309">Germination</keyword>
<keyword evidence="6 8" id="KW-1133">Transmembrane helix</keyword>
<evidence type="ECO:0000256" key="3">
    <source>
        <dbReference type="ARBA" id="ARBA00022448"/>
    </source>
</evidence>
<dbReference type="PANTHER" id="PTHR34975:SF2">
    <property type="entry name" value="SPORE GERMINATION PROTEIN A2"/>
    <property type="match status" value="1"/>
</dbReference>
<dbReference type="Proteomes" id="UP001342826">
    <property type="component" value="Unassembled WGS sequence"/>
</dbReference>
<feature type="transmembrane region" description="Helical" evidence="8">
    <location>
        <begin position="39"/>
        <end position="60"/>
    </location>
</feature>
<dbReference type="InterPro" id="IPR004761">
    <property type="entry name" value="Spore_GerAB"/>
</dbReference>
<organism evidence="9 10">
    <name type="scientific">Metabacillus fastidiosus</name>
    <dbReference type="NCBI Taxonomy" id="1458"/>
    <lineage>
        <taxon>Bacteria</taxon>
        <taxon>Bacillati</taxon>
        <taxon>Bacillota</taxon>
        <taxon>Bacilli</taxon>
        <taxon>Bacillales</taxon>
        <taxon>Bacillaceae</taxon>
        <taxon>Metabacillus</taxon>
    </lineage>
</organism>
<feature type="transmembrane region" description="Helical" evidence="8">
    <location>
        <begin position="272"/>
        <end position="296"/>
    </location>
</feature>
<evidence type="ECO:0000256" key="7">
    <source>
        <dbReference type="ARBA" id="ARBA00023136"/>
    </source>
</evidence>
<evidence type="ECO:0000313" key="9">
    <source>
        <dbReference type="EMBL" id="MED4404063.1"/>
    </source>
</evidence>
<dbReference type="RefSeq" id="WP_328002156.1">
    <property type="nucleotide sequence ID" value="NZ_JARTFS010000023.1"/>
</dbReference>
<protein>
    <submittedName>
        <fullName evidence="9">GerAB/ArcD/ProY family transporter</fullName>
    </submittedName>
</protein>
<reference evidence="9 10" key="1">
    <citation type="submission" date="2023-03" db="EMBL/GenBank/DDBJ databases">
        <title>Bacillus Genome Sequencing.</title>
        <authorList>
            <person name="Dunlap C."/>
        </authorList>
    </citation>
    <scope>NUCLEOTIDE SEQUENCE [LARGE SCALE GENOMIC DNA]</scope>
    <source>
        <strain evidence="9 10">NRS-1717</strain>
    </source>
</reference>
<gene>
    <name evidence="9" type="ORF">P9271_22515</name>
</gene>
<evidence type="ECO:0000313" key="10">
    <source>
        <dbReference type="Proteomes" id="UP001342826"/>
    </source>
</evidence>
<feature type="transmembrane region" description="Helical" evidence="8">
    <location>
        <begin position="308"/>
        <end position="328"/>
    </location>
</feature>
<dbReference type="PANTHER" id="PTHR34975">
    <property type="entry name" value="SPORE GERMINATION PROTEIN A2"/>
    <property type="match status" value="1"/>
</dbReference>